<evidence type="ECO:0000259" key="3">
    <source>
        <dbReference type="Pfam" id="PF06734"/>
    </source>
</evidence>
<keyword evidence="2 4" id="KW-0418">Kinase</keyword>
<reference evidence="4" key="2">
    <citation type="submission" date="2023-06" db="EMBL/GenBank/DDBJ databases">
        <title>Isolation and genome sequencing of cytomegaloviruses from Natal multimammate mice (Mastomys natalensis).</title>
        <authorList>
            <person name="Jarvis M.A."/>
            <person name="Davison A.J."/>
        </authorList>
    </citation>
    <scope>NUCLEOTIDE SEQUENCE</scope>
    <source>
        <strain evidence="4">Mnat36</strain>
    </source>
</reference>
<sequence>METTPDRYLGSGIPAAPKKAQRRRASIDVSDVLCKVRRKLVFDSKDSEINDMANVDMSGSDTCITEQFESYVHACDCTPESKHLVSCELVPVNNSISVAKCQLCTSIDDPDECVPEQIVSTQSYSSWSDDDVIVSPFPELKCYVATFANMKGPVLLEDEDDMYLPVYAPYRDTFCQTRCTQRAEGSESVLLGKGSFGHVWKLPDKCTALKIAGDSTEETLLTVWISGVIRTKARAAGFVGELGDSVYRNILIATGSCLQHNLVSFAAFQHDLYTYRGWDFRGLASYQRAFKGLADGYRFLNLHCGIGHFDVTPMNTLVNVDPDDSAQILQAVICDFSLSQFCNDKKQQCVVVFEETKTVRSLQKSTYYLTDLYHPAFKPLFLQKLCAINPRMQFPNPSRKRFCVSDLCALGNVLVFCLARVFDERGQVKVRATSEDALFSVARKACEALGKRDIDSTANYCSLLITRQLAYAVSVLGTDSAQDAITRLCTFFVKNTDEEAPERFRNVYKKARCEIDGSYMIRFIQAALQTPHGRYLIENVRATCLAVDSEELDIDPFSIFP</sequence>
<organism evidence="4">
    <name type="scientific">Mastomys natalensis cytomegalovirus 1</name>
    <dbReference type="NCBI Taxonomy" id="2973541"/>
    <lineage>
        <taxon>Viruses</taxon>
        <taxon>Duplodnaviria</taxon>
        <taxon>Heunggongvirae</taxon>
        <taxon>Peploviricota</taxon>
        <taxon>Herviviricetes</taxon>
        <taxon>Herpesvirales</taxon>
        <taxon>Orthoherpesviridae</taxon>
        <taxon>Betaherpesvirinae</taxon>
        <taxon>Muromegalovirus</taxon>
    </lineage>
</organism>
<gene>
    <name evidence="4" type="primary">M97</name>
</gene>
<dbReference type="GO" id="GO:0005524">
    <property type="term" value="F:ATP binding"/>
    <property type="evidence" value="ECO:0007669"/>
    <property type="project" value="InterPro"/>
</dbReference>
<evidence type="ECO:0000256" key="2">
    <source>
        <dbReference type="ARBA" id="ARBA00022777"/>
    </source>
</evidence>
<keyword evidence="1 4" id="KW-0808">Transferase</keyword>
<dbReference type="InterPro" id="IPR010615">
    <property type="entry name" value="Herpes_UL97"/>
</dbReference>
<dbReference type="EC" id="2.7.11.1" evidence="4"/>
<evidence type="ECO:0000256" key="1">
    <source>
        <dbReference type="ARBA" id="ARBA00022679"/>
    </source>
</evidence>
<dbReference type="EMBL" id="OP429122">
    <property type="protein sequence ID" value="WEG68955.1"/>
    <property type="molecule type" value="Genomic_DNA"/>
</dbReference>
<evidence type="ECO:0000313" key="4">
    <source>
        <dbReference type="EMBL" id="WEG68955.1"/>
    </source>
</evidence>
<dbReference type="EMBL" id="OP429138">
    <property type="protein sequence ID" value="WEG71183.1"/>
    <property type="molecule type" value="Genomic_DNA"/>
</dbReference>
<dbReference type="GO" id="GO:0016032">
    <property type="term" value="P:viral process"/>
    <property type="evidence" value="ECO:0007669"/>
    <property type="project" value="InterPro"/>
</dbReference>
<feature type="domain" description="Herpesvirus UL97" evidence="3">
    <location>
        <begin position="315"/>
        <end position="482"/>
    </location>
</feature>
<protein>
    <submittedName>
        <fullName evidence="4">Tegument serine/threonine protein kinase</fullName>
        <ecNumber evidence="4">2.7.11.1</ecNumber>
    </submittedName>
</protein>
<dbReference type="Gene3D" id="1.10.510.10">
    <property type="entry name" value="Transferase(Phosphotransferase) domain 1"/>
    <property type="match status" value="1"/>
</dbReference>
<reference evidence="4" key="1">
    <citation type="submission" date="2022-09" db="EMBL/GenBank/DDBJ databases">
        <authorList>
            <person name="Vucak M."/>
            <person name="Davison A.J."/>
        </authorList>
    </citation>
    <scope>NUCLEOTIDE SEQUENCE</scope>
    <source>
        <strain evidence="4">Mnat36</strain>
    </source>
</reference>
<dbReference type="Pfam" id="PF06734">
    <property type="entry name" value="UL97"/>
    <property type="match status" value="1"/>
</dbReference>
<dbReference type="SUPFAM" id="SSF56112">
    <property type="entry name" value="Protein kinase-like (PK-like)"/>
    <property type="match status" value="1"/>
</dbReference>
<accession>A0A9Y1ILQ9</accession>
<keyword evidence="4" id="KW-0723">Serine/threonine-protein kinase</keyword>
<dbReference type="InterPro" id="IPR011009">
    <property type="entry name" value="Kinase-like_dom_sf"/>
</dbReference>
<name>A0A9Y1ILQ9_9BETA</name>
<proteinExistence type="predicted"/>
<dbReference type="GO" id="GO:0004674">
    <property type="term" value="F:protein serine/threonine kinase activity"/>
    <property type="evidence" value="ECO:0007669"/>
    <property type="project" value="UniProtKB-KW"/>
</dbReference>